<reference evidence="2 3" key="1">
    <citation type="journal article" date="2018" name="Nat. Ecol. Evol.">
        <title>Pezizomycetes genomes reveal the molecular basis of ectomycorrhizal truffle lifestyle.</title>
        <authorList>
            <person name="Murat C."/>
            <person name="Payen T."/>
            <person name="Noel B."/>
            <person name="Kuo A."/>
            <person name="Morin E."/>
            <person name="Chen J."/>
            <person name="Kohler A."/>
            <person name="Krizsan K."/>
            <person name="Balestrini R."/>
            <person name="Da Silva C."/>
            <person name="Montanini B."/>
            <person name="Hainaut M."/>
            <person name="Levati E."/>
            <person name="Barry K.W."/>
            <person name="Belfiori B."/>
            <person name="Cichocki N."/>
            <person name="Clum A."/>
            <person name="Dockter R.B."/>
            <person name="Fauchery L."/>
            <person name="Guy J."/>
            <person name="Iotti M."/>
            <person name="Le Tacon F."/>
            <person name="Lindquist E.A."/>
            <person name="Lipzen A."/>
            <person name="Malagnac F."/>
            <person name="Mello A."/>
            <person name="Molinier V."/>
            <person name="Miyauchi S."/>
            <person name="Poulain J."/>
            <person name="Riccioni C."/>
            <person name="Rubini A."/>
            <person name="Sitrit Y."/>
            <person name="Splivallo R."/>
            <person name="Traeger S."/>
            <person name="Wang M."/>
            <person name="Zifcakova L."/>
            <person name="Wipf D."/>
            <person name="Zambonelli A."/>
            <person name="Paolocci F."/>
            <person name="Nowrousian M."/>
            <person name="Ottonello S."/>
            <person name="Baldrian P."/>
            <person name="Spatafora J.W."/>
            <person name="Henrissat B."/>
            <person name="Nagy L.G."/>
            <person name="Aury J.M."/>
            <person name="Wincker P."/>
            <person name="Grigoriev I.V."/>
            <person name="Bonfante P."/>
            <person name="Martin F.M."/>
        </authorList>
    </citation>
    <scope>NUCLEOTIDE SEQUENCE [LARGE SCALE GENOMIC DNA]</scope>
    <source>
        <strain evidence="2 3">120613-1</strain>
    </source>
</reference>
<accession>A0A3N4J375</accession>
<evidence type="ECO:0000313" key="3">
    <source>
        <dbReference type="Proteomes" id="UP000276215"/>
    </source>
</evidence>
<dbReference type="AlphaFoldDB" id="A0A3N4J375"/>
<protein>
    <submittedName>
        <fullName evidence="2">Uncharacterized protein</fullName>
    </submittedName>
</protein>
<organism evidence="2 3">
    <name type="scientific">Choiromyces venosus 120613-1</name>
    <dbReference type="NCBI Taxonomy" id="1336337"/>
    <lineage>
        <taxon>Eukaryota</taxon>
        <taxon>Fungi</taxon>
        <taxon>Dikarya</taxon>
        <taxon>Ascomycota</taxon>
        <taxon>Pezizomycotina</taxon>
        <taxon>Pezizomycetes</taxon>
        <taxon>Pezizales</taxon>
        <taxon>Tuberaceae</taxon>
        <taxon>Choiromyces</taxon>
    </lineage>
</organism>
<evidence type="ECO:0000256" key="1">
    <source>
        <dbReference type="SAM" id="MobiDB-lite"/>
    </source>
</evidence>
<sequence>MQSLNLSNLHLRFSLSQPSVIAASVVIIQPTQGITNQNSSSWSIDPTSDLHLPSTQMGIQVPDSLDVAWQKIPSTIPNSDRFVELDDNLSSNNIVPDSQYPWTLVASEDQPHPHHAAPASKLSIPKEFDKMTDQE</sequence>
<feature type="compositionally biased region" description="Basic and acidic residues" evidence="1">
    <location>
        <begin position="124"/>
        <end position="135"/>
    </location>
</feature>
<name>A0A3N4J375_9PEZI</name>
<gene>
    <name evidence="2" type="ORF">L873DRAFT_1794152</name>
</gene>
<keyword evidence="3" id="KW-1185">Reference proteome</keyword>
<dbReference type="Proteomes" id="UP000276215">
    <property type="component" value="Unassembled WGS sequence"/>
</dbReference>
<feature type="region of interest" description="Disordered" evidence="1">
    <location>
        <begin position="107"/>
        <end position="135"/>
    </location>
</feature>
<proteinExistence type="predicted"/>
<dbReference type="EMBL" id="ML120469">
    <property type="protein sequence ID" value="RPA92586.1"/>
    <property type="molecule type" value="Genomic_DNA"/>
</dbReference>
<evidence type="ECO:0000313" key="2">
    <source>
        <dbReference type="EMBL" id="RPA92586.1"/>
    </source>
</evidence>